<evidence type="ECO:0000313" key="3">
    <source>
        <dbReference type="Proteomes" id="UP000027238"/>
    </source>
</evidence>
<feature type="compositionally biased region" description="Polar residues" evidence="1">
    <location>
        <begin position="137"/>
        <end position="148"/>
    </location>
</feature>
<sequence>MPVYHHPSHLAFQQVLRQHVNQGHPPQSPPRLSPFPNTNAAPPPLKPLVPLQSRRRESSVQLPVPKTDSLPSAMKASRRVTALPSLSISVPPPPSNTKTQIDRGADIKEPSEHKHKTVTFLDVVAPEELTADDASSICHSPSWESFGQNKKKEKKNEAKMRKKEKEQAEKLAEKEAKSVKKMLAAKLSKTPPSRPPNASRSVSSPITSADDQPRSASSHAFYDPPPPIRPQHARQRSDSVAMQIKAALTGNKSPTQTQPAGNQGFIGGLKLEQKLQEIDTSMPLRKPVALASMTHQRANSFGPEVRVTPPAFKSPGLPRSSSHEPQAKANKHHEDDDFAPRSERVASMHTPSWCQPLISPSAPPVPDVSNLQQWKPQAAQAQLQDLAIDDDDAELVPPSALGEFVLEQERGRRRESYVHQSRQQSRERSVTGLKDEVRVSSAKSHYPPQANRHHHPRSQPSSSGSSPLSGKFTSRNNSMIKLNAHNDQSPQTEDFTITFRLPYTPPVQASPNEGSFDRSTSQGPPLSRTMPRETTLPPEMSSSRERLLSPKGATMKSFRDAAKAAFQKVSSPGSSKSSPSSYFMRAARDTNMTPDSPSSSRYSTDEPSPSQAAPARPFAEHAGSAMPSRDSSARPTDRSSISSCDEGMPSPSPATTPDSSRPQSEKGLSQADGEVGRVDNEAVLISDDARSYRVSHAAILTSSPTVSNPRISLPPQIPVQNHEAHLNELEALVTETFGRNASVADADDSDSSQGYPTPTHTESSKSSTLATPVTSAPLMSPREYSQDERKLAANVASPTQNEPACSVQRHPSLTKSRSSPDLVLDTSFLPKLKHQPLIPRALVPTPPPRSSKRGSNIMSDGNTTTQASPLSDAAWRKSVVALKAPANPSIYLEEARKSMPGPPPPAAPSRSNRASRASILPPNGAPEPVAKMLVECCGCKFLHDLPSKVYECMANPDGKVEDRKLGVSGIITTTVKCPWCSHGMTTRCCAGYAAVIYLKEKLH</sequence>
<dbReference type="Proteomes" id="UP000027238">
    <property type="component" value="Unassembled WGS sequence"/>
</dbReference>
<feature type="region of interest" description="Disordered" evidence="1">
    <location>
        <begin position="839"/>
        <end position="871"/>
    </location>
</feature>
<reference evidence="3" key="1">
    <citation type="journal article" date="2014" name="Genome Announc.">
        <title>Draft genome sequence of Colletotrichum sublineola, a destructive pathogen of cultivated sorghum.</title>
        <authorList>
            <person name="Baroncelli R."/>
            <person name="Sanz-Martin J.M."/>
            <person name="Rech G.E."/>
            <person name="Sukno S.A."/>
            <person name="Thon M.R."/>
        </authorList>
    </citation>
    <scope>NUCLEOTIDE SEQUENCE [LARGE SCALE GENOMIC DNA]</scope>
    <source>
        <strain evidence="3">TX430BB</strain>
    </source>
</reference>
<feature type="compositionally biased region" description="Low complexity" evidence="1">
    <location>
        <begin position="458"/>
        <end position="469"/>
    </location>
</feature>
<dbReference type="STRING" id="1173701.A0A066X9I6"/>
<feature type="compositionally biased region" description="Basic and acidic residues" evidence="1">
    <location>
        <begin position="407"/>
        <end position="417"/>
    </location>
</feature>
<feature type="compositionally biased region" description="Polar residues" evidence="1">
    <location>
        <begin position="853"/>
        <end position="869"/>
    </location>
</feature>
<evidence type="ECO:0000313" key="2">
    <source>
        <dbReference type="EMBL" id="KDN64339.1"/>
    </source>
</evidence>
<accession>A0A066X9I6</accession>
<feature type="compositionally biased region" description="Basic and acidic residues" evidence="1">
    <location>
        <begin position="154"/>
        <end position="178"/>
    </location>
</feature>
<feature type="compositionally biased region" description="Basic and acidic residues" evidence="1">
    <location>
        <begin position="321"/>
        <end position="346"/>
    </location>
</feature>
<gene>
    <name evidence="2" type="ORF">CSUB01_05131</name>
</gene>
<name>A0A066X9I6_COLSU</name>
<feature type="compositionally biased region" description="Polar residues" evidence="1">
    <location>
        <begin position="753"/>
        <end position="774"/>
    </location>
</feature>
<feature type="compositionally biased region" description="Low complexity" evidence="1">
    <location>
        <begin position="908"/>
        <end position="918"/>
    </location>
</feature>
<proteinExistence type="predicted"/>
<dbReference type="OMA" id="TVKCPWC"/>
<dbReference type="eggNOG" id="ENOG502SGHJ">
    <property type="taxonomic scope" value="Eukaryota"/>
</dbReference>
<dbReference type="HOGENOM" id="CLU_005073_0_0_1"/>
<dbReference type="EMBL" id="JMSE01001141">
    <property type="protein sequence ID" value="KDN64339.1"/>
    <property type="molecule type" value="Genomic_DNA"/>
</dbReference>
<evidence type="ECO:0008006" key="4">
    <source>
        <dbReference type="Google" id="ProtNLM"/>
    </source>
</evidence>
<feature type="compositionally biased region" description="Polar residues" evidence="1">
    <location>
        <begin position="196"/>
        <end position="218"/>
    </location>
</feature>
<organism evidence="2 3">
    <name type="scientific">Colletotrichum sublineola</name>
    <name type="common">Sorghum anthracnose fungus</name>
    <dbReference type="NCBI Taxonomy" id="1173701"/>
    <lineage>
        <taxon>Eukaryota</taxon>
        <taxon>Fungi</taxon>
        <taxon>Dikarya</taxon>
        <taxon>Ascomycota</taxon>
        <taxon>Pezizomycotina</taxon>
        <taxon>Sordariomycetes</taxon>
        <taxon>Hypocreomycetidae</taxon>
        <taxon>Glomerellales</taxon>
        <taxon>Glomerellaceae</taxon>
        <taxon>Colletotrichum</taxon>
        <taxon>Colletotrichum graminicola species complex</taxon>
    </lineage>
</organism>
<protein>
    <recommendedName>
        <fullName evidence="4">Bgh specific protein</fullName>
    </recommendedName>
</protein>
<dbReference type="AlphaFoldDB" id="A0A066X9I6"/>
<feature type="region of interest" description="Disordered" evidence="1">
    <location>
        <begin position="137"/>
        <end position="265"/>
    </location>
</feature>
<feature type="compositionally biased region" description="Low complexity" evidence="1">
    <location>
        <begin position="653"/>
        <end position="662"/>
    </location>
</feature>
<feature type="compositionally biased region" description="Basic and acidic residues" evidence="1">
    <location>
        <begin position="100"/>
        <end position="112"/>
    </location>
</feature>
<feature type="compositionally biased region" description="Low complexity" evidence="1">
    <location>
        <begin position="570"/>
        <end position="581"/>
    </location>
</feature>
<feature type="compositionally biased region" description="Polar residues" evidence="1">
    <location>
        <begin position="590"/>
        <end position="611"/>
    </location>
</feature>
<feature type="region of interest" description="Disordered" evidence="1">
    <location>
        <begin position="295"/>
        <end position="691"/>
    </location>
</feature>
<feature type="region of interest" description="Disordered" evidence="1">
    <location>
        <begin position="895"/>
        <end position="922"/>
    </location>
</feature>
<feature type="compositionally biased region" description="Polar residues" evidence="1">
    <location>
        <begin position="507"/>
        <end position="524"/>
    </location>
</feature>
<keyword evidence="3" id="KW-1185">Reference proteome</keyword>
<dbReference type="OrthoDB" id="5386674at2759"/>
<feature type="compositionally biased region" description="Low complexity" evidence="1">
    <location>
        <begin position="377"/>
        <end position="386"/>
    </location>
</feature>
<feature type="compositionally biased region" description="Polar residues" evidence="1">
    <location>
        <begin position="471"/>
        <end position="495"/>
    </location>
</feature>
<feature type="compositionally biased region" description="Polar residues" evidence="1">
    <location>
        <begin position="796"/>
        <end position="819"/>
    </location>
</feature>
<feature type="compositionally biased region" description="Basic and acidic residues" evidence="1">
    <location>
        <begin position="424"/>
        <end position="438"/>
    </location>
</feature>
<comment type="caution">
    <text evidence="2">The sequence shown here is derived from an EMBL/GenBank/DDBJ whole genome shotgun (WGS) entry which is preliminary data.</text>
</comment>
<evidence type="ECO:0000256" key="1">
    <source>
        <dbReference type="SAM" id="MobiDB-lite"/>
    </source>
</evidence>
<feature type="region of interest" description="Disordered" evidence="1">
    <location>
        <begin position="20"/>
        <end position="113"/>
    </location>
</feature>
<feature type="compositionally biased region" description="Polar residues" evidence="1">
    <location>
        <begin position="250"/>
        <end position="261"/>
    </location>
</feature>
<feature type="region of interest" description="Disordered" evidence="1">
    <location>
        <begin position="743"/>
        <end position="820"/>
    </location>
</feature>